<feature type="transmembrane region" description="Helical" evidence="11">
    <location>
        <begin position="276"/>
        <end position="298"/>
    </location>
</feature>
<evidence type="ECO:0000256" key="10">
    <source>
        <dbReference type="ARBA" id="ARBA00048109"/>
    </source>
</evidence>
<evidence type="ECO:0000256" key="7">
    <source>
        <dbReference type="ARBA" id="ARBA00023315"/>
    </source>
</evidence>
<evidence type="ECO:0000259" key="13">
    <source>
        <dbReference type="Pfam" id="PF06974"/>
    </source>
</evidence>
<evidence type="ECO:0000256" key="4">
    <source>
        <dbReference type="ARBA" id="ARBA00005189"/>
    </source>
</evidence>
<evidence type="ECO:0000256" key="11">
    <source>
        <dbReference type="SAM" id="Phobius"/>
    </source>
</evidence>
<feature type="transmembrane region" description="Helical" evidence="11">
    <location>
        <begin position="222"/>
        <end position="240"/>
    </location>
</feature>
<comment type="similarity">
    <text evidence="8">In the N-terminal section; belongs to the long-chain O-acyltransferase family.</text>
</comment>
<keyword evidence="5" id="KW-0808">Transferase</keyword>
<keyword evidence="11" id="KW-0812">Transmembrane</keyword>
<dbReference type="GO" id="GO:0004144">
    <property type="term" value="F:diacylglycerol O-acyltransferase activity"/>
    <property type="evidence" value="ECO:0007669"/>
    <property type="project" value="UniProtKB-EC"/>
</dbReference>
<name>A0A2G2ZS13_CAPAN</name>
<dbReference type="Gramene" id="PHT84769">
    <property type="protein sequence ID" value="PHT84769"/>
    <property type="gene ID" value="T459_13212"/>
</dbReference>
<accession>A0A2G2ZS13</accession>
<gene>
    <name evidence="14" type="ORF">T459_13212</name>
</gene>
<keyword evidence="11" id="KW-1133">Transmembrane helix</keyword>
<evidence type="ECO:0000259" key="12">
    <source>
        <dbReference type="Pfam" id="PF03007"/>
    </source>
</evidence>
<keyword evidence="6" id="KW-0256">Endoplasmic reticulum</keyword>
<comment type="caution">
    <text evidence="14">The sequence shown here is derived from an EMBL/GenBank/DDBJ whole genome shotgun (WGS) entry which is preliminary data.</text>
</comment>
<keyword evidence="7" id="KW-0012">Acyltransferase</keyword>
<dbReference type="GO" id="GO:0008374">
    <property type="term" value="F:O-acyltransferase activity"/>
    <property type="evidence" value="ECO:0000318"/>
    <property type="project" value="GO_Central"/>
</dbReference>
<reference evidence="14 15" key="1">
    <citation type="journal article" date="2014" name="Nat. Genet.">
        <title>Genome sequence of the hot pepper provides insights into the evolution of pungency in Capsicum species.</title>
        <authorList>
            <person name="Kim S."/>
            <person name="Park M."/>
            <person name="Yeom S.I."/>
            <person name="Kim Y.M."/>
            <person name="Lee J.M."/>
            <person name="Lee H.A."/>
            <person name="Seo E."/>
            <person name="Choi J."/>
            <person name="Cheong K."/>
            <person name="Kim K.T."/>
            <person name="Jung K."/>
            <person name="Lee G.W."/>
            <person name="Oh S.K."/>
            <person name="Bae C."/>
            <person name="Kim S.B."/>
            <person name="Lee H.Y."/>
            <person name="Kim S.Y."/>
            <person name="Kim M.S."/>
            <person name="Kang B.C."/>
            <person name="Jo Y.D."/>
            <person name="Yang H.B."/>
            <person name="Jeong H.J."/>
            <person name="Kang W.H."/>
            <person name="Kwon J.K."/>
            <person name="Shin C."/>
            <person name="Lim J.Y."/>
            <person name="Park J.H."/>
            <person name="Huh J.H."/>
            <person name="Kim J.S."/>
            <person name="Kim B.D."/>
            <person name="Cohen O."/>
            <person name="Paran I."/>
            <person name="Suh M.C."/>
            <person name="Lee S.B."/>
            <person name="Kim Y.K."/>
            <person name="Shin Y."/>
            <person name="Noh S.J."/>
            <person name="Park J."/>
            <person name="Seo Y.S."/>
            <person name="Kwon S.Y."/>
            <person name="Kim H.A."/>
            <person name="Park J.M."/>
            <person name="Kim H.J."/>
            <person name="Choi S.B."/>
            <person name="Bosland P.W."/>
            <person name="Reeves G."/>
            <person name="Jo S.H."/>
            <person name="Lee B.W."/>
            <person name="Cho H.T."/>
            <person name="Choi H.S."/>
            <person name="Lee M.S."/>
            <person name="Yu Y."/>
            <person name="Do Choi Y."/>
            <person name="Park B.S."/>
            <person name="van Deynze A."/>
            <person name="Ashrafi H."/>
            <person name="Hill T."/>
            <person name="Kim W.T."/>
            <person name="Pai H.S."/>
            <person name="Ahn H.K."/>
            <person name="Yeam I."/>
            <person name="Giovannoni J.J."/>
            <person name="Rose J.K."/>
            <person name="Sorensen I."/>
            <person name="Lee S.J."/>
            <person name="Kim R.W."/>
            <person name="Choi I.Y."/>
            <person name="Choi B.S."/>
            <person name="Lim J.S."/>
            <person name="Lee Y.H."/>
            <person name="Choi D."/>
        </authorList>
    </citation>
    <scope>NUCLEOTIDE SEQUENCE [LARGE SCALE GENOMIC DNA]</scope>
    <source>
        <strain evidence="15">cv. CM334</strain>
    </source>
</reference>
<dbReference type="OMA" id="MKWVPTN"/>
<comment type="subcellular location">
    <subcellularLocation>
        <location evidence="1">Cell membrane</location>
        <topology evidence="1">Single-pass membrane protein</topology>
    </subcellularLocation>
    <subcellularLocation>
        <location evidence="2">Endoplasmic reticulum membrane</location>
    </subcellularLocation>
</comment>
<feature type="domain" description="O-acyltransferase WSD1-like N-terminal" evidence="12">
    <location>
        <begin position="59"/>
        <end position="284"/>
    </location>
</feature>
<dbReference type="UniPathway" id="UPA00282"/>
<dbReference type="STRING" id="4072.A0A2G2ZS13"/>
<organism evidence="14 15">
    <name type="scientific">Capsicum annuum</name>
    <name type="common">Capsicum pepper</name>
    <dbReference type="NCBI Taxonomy" id="4072"/>
    <lineage>
        <taxon>Eukaryota</taxon>
        <taxon>Viridiplantae</taxon>
        <taxon>Streptophyta</taxon>
        <taxon>Embryophyta</taxon>
        <taxon>Tracheophyta</taxon>
        <taxon>Spermatophyta</taxon>
        <taxon>Magnoliopsida</taxon>
        <taxon>eudicotyledons</taxon>
        <taxon>Gunneridae</taxon>
        <taxon>Pentapetalae</taxon>
        <taxon>asterids</taxon>
        <taxon>lamiids</taxon>
        <taxon>Solanales</taxon>
        <taxon>Solanaceae</taxon>
        <taxon>Solanoideae</taxon>
        <taxon>Capsiceae</taxon>
        <taxon>Capsicum</taxon>
    </lineage>
</organism>
<dbReference type="Pfam" id="PF06974">
    <property type="entry name" value="WS_DGAT_C"/>
    <property type="match status" value="1"/>
</dbReference>
<proteinExistence type="inferred from homology"/>
<dbReference type="GO" id="GO:0005789">
    <property type="term" value="C:endoplasmic reticulum membrane"/>
    <property type="evidence" value="ECO:0007669"/>
    <property type="project" value="UniProtKB-SubCell"/>
</dbReference>
<dbReference type="PANTHER" id="PTHR31650:SF72">
    <property type="entry name" value="O-ACYLTRANSFERASE WSD1-LIKE"/>
    <property type="match status" value="1"/>
</dbReference>
<dbReference type="Proteomes" id="UP000222542">
    <property type="component" value="Unassembled WGS sequence"/>
</dbReference>
<dbReference type="InterPro" id="IPR009721">
    <property type="entry name" value="O-acyltransferase_WSD1_C"/>
</dbReference>
<evidence type="ECO:0000313" key="15">
    <source>
        <dbReference type="Proteomes" id="UP000222542"/>
    </source>
</evidence>
<dbReference type="PANTHER" id="PTHR31650">
    <property type="entry name" value="O-ACYLTRANSFERASE (WSD1-LIKE) FAMILY PROTEIN"/>
    <property type="match status" value="1"/>
</dbReference>
<dbReference type="AlphaFoldDB" id="A0A2G2ZS13"/>
<dbReference type="GO" id="GO:0019432">
    <property type="term" value="P:triglyceride biosynthetic process"/>
    <property type="evidence" value="ECO:0000318"/>
    <property type="project" value="GO_Central"/>
</dbReference>
<dbReference type="InterPro" id="IPR045034">
    <property type="entry name" value="O-acyltransferase_WSD1-like"/>
</dbReference>
<evidence type="ECO:0000256" key="3">
    <source>
        <dbReference type="ARBA" id="ARBA00004771"/>
    </source>
</evidence>
<evidence type="ECO:0000313" key="14">
    <source>
        <dbReference type="EMBL" id="PHT84769.1"/>
    </source>
</evidence>
<dbReference type="SUPFAM" id="SSF52777">
    <property type="entry name" value="CoA-dependent acyltransferases"/>
    <property type="match status" value="1"/>
</dbReference>
<evidence type="ECO:0000256" key="9">
    <source>
        <dbReference type="ARBA" id="ARBA00047604"/>
    </source>
</evidence>
<comment type="catalytic activity">
    <reaction evidence="9">
        <text>a long chain fatty alcohol + a fatty acyl-CoA = a long-chain alcohol wax ester + CoA</text>
        <dbReference type="Rhea" id="RHEA:38443"/>
        <dbReference type="ChEBI" id="CHEBI:17135"/>
        <dbReference type="ChEBI" id="CHEBI:57287"/>
        <dbReference type="ChEBI" id="CHEBI:77636"/>
        <dbReference type="ChEBI" id="CHEBI:235323"/>
        <dbReference type="EC" id="2.3.1.75"/>
    </reaction>
</comment>
<dbReference type="GO" id="GO:0047196">
    <property type="term" value="F:long-chain-alcohol O-fatty-acyltransferase activity"/>
    <property type="evidence" value="ECO:0007669"/>
    <property type="project" value="UniProtKB-EC"/>
</dbReference>
<reference evidence="14 15" key="2">
    <citation type="journal article" date="2017" name="Genome Biol.">
        <title>New reference genome sequences of hot pepper reveal the massive evolution of plant disease-resistance genes by retroduplication.</title>
        <authorList>
            <person name="Kim S."/>
            <person name="Park J."/>
            <person name="Yeom S.I."/>
            <person name="Kim Y.M."/>
            <person name="Seo E."/>
            <person name="Kim K.T."/>
            <person name="Kim M.S."/>
            <person name="Lee J.M."/>
            <person name="Cheong K."/>
            <person name="Shin H.S."/>
            <person name="Kim S.B."/>
            <person name="Han K."/>
            <person name="Lee J."/>
            <person name="Park M."/>
            <person name="Lee H.A."/>
            <person name="Lee H.Y."/>
            <person name="Lee Y."/>
            <person name="Oh S."/>
            <person name="Lee J.H."/>
            <person name="Choi E."/>
            <person name="Choi E."/>
            <person name="Lee S.E."/>
            <person name="Jeon J."/>
            <person name="Kim H."/>
            <person name="Choi G."/>
            <person name="Song H."/>
            <person name="Lee J."/>
            <person name="Lee S.C."/>
            <person name="Kwon J.K."/>
            <person name="Lee H.Y."/>
            <person name="Koo N."/>
            <person name="Hong Y."/>
            <person name="Kim R.W."/>
            <person name="Kang W.H."/>
            <person name="Huh J.H."/>
            <person name="Kang B.C."/>
            <person name="Yang T.J."/>
            <person name="Lee Y.H."/>
            <person name="Bennetzen J.L."/>
            <person name="Choi D."/>
        </authorList>
    </citation>
    <scope>NUCLEOTIDE SEQUENCE [LARGE SCALE GENOMIC DNA]</scope>
    <source>
        <strain evidence="15">cv. CM334</strain>
    </source>
</reference>
<dbReference type="GO" id="GO:0005886">
    <property type="term" value="C:plasma membrane"/>
    <property type="evidence" value="ECO:0000318"/>
    <property type="project" value="GO_Central"/>
</dbReference>
<evidence type="ECO:0000256" key="8">
    <source>
        <dbReference type="ARBA" id="ARBA00024360"/>
    </source>
</evidence>
<evidence type="ECO:0000256" key="1">
    <source>
        <dbReference type="ARBA" id="ARBA00004162"/>
    </source>
</evidence>
<comment type="pathway">
    <text evidence="4">Lipid metabolism.</text>
</comment>
<comment type="catalytic activity">
    <reaction evidence="10">
        <text>an acyl-CoA + a 1,2-diacyl-sn-glycerol = a triacyl-sn-glycerol + CoA</text>
        <dbReference type="Rhea" id="RHEA:10868"/>
        <dbReference type="ChEBI" id="CHEBI:17815"/>
        <dbReference type="ChEBI" id="CHEBI:57287"/>
        <dbReference type="ChEBI" id="CHEBI:58342"/>
        <dbReference type="ChEBI" id="CHEBI:64615"/>
        <dbReference type="EC" id="2.3.1.20"/>
    </reaction>
</comment>
<dbReference type="EMBL" id="AYRZ02000004">
    <property type="protein sequence ID" value="PHT84769.1"/>
    <property type="molecule type" value="Genomic_DNA"/>
</dbReference>
<comment type="pathway">
    <text evidence="3">Glycerolipid metabolism; triacylglycerol biosynthesis.</text>
</comment>
<feature type="domain" description="O-acyltransferase WSD1 C-terminal" evidence="13">
    <location>
        <begin position="353"/>
        <end position="497"/>
    </location>
</feature>
<protein>
    <submittedName>
        <fullName evidence="14">Uncharacterized protein</fullName>
    </submittedName>
</protein>
<evidence type="ECO:0000256" key="5">
    <source>
        <dbReference type="ARBA" id="ARBA00022679"/>
    </source>
</evidence>
<evidence type="ECO:0000256" key="2">
    <source>
        <dbReference type="ARBA" id="ARBA00004586"/>
    </source>
</evidence>
<dbReference type="Pfam" id="PF03007">
    <property type="entry name" value="WS_DGAT_cat"/>
    <property type="match status" value="1"/>
</dbReference>
<dbReference type="InterPro" id="IPR004255">
    <property type="entry name" value="O-acyltransferase_WSD1_N"/>
</dbReference>
<keyword evidence="15" id="KW-1185">Reference proteome</keyword>
<sequence>MEFRRRRKLSLKPIETKGKDHIDDAAEEEGLLSPSARLFHEPNFNVHVVAIMGIKSRINFQKIKENLVHTLLKHPRFSSLQVVDEKNNGEMKWVRTKVDLDKHIVVTQVDDEQSLLQETPDKFVENYIQNLSKTHLDKSKPMWDLHLLNVKTSDAEAVSILRCHHSFGDGTSLVSLLLACTRQTADPDKVPTIPRLINPSNHSTKGSLWRPYVQKFWSFIKLFWYTIVDVLKLMATIMFFKDTTTPIKSSPGSEFNPRRIVYRTVSLDDMKLVKNALNMTITGVALGVTQAGLSIYLNRRYGEGKKDRGATEKNNNLPMNIRLRSAILMNLRPSVGIQALADMMDKDTSEAKWGNLVGFVLVPFKIALQDEPLDYIRGAKATIDRKKNSLEAIYTSFITELALKFFGIKTSSWILHKTFTNTTMCFSCMPGAQEEISFYGHPLAYLAPGSYGQPQGLMINYQSYINKMAIVLSVDESVIPDPHQLLDDFEQSLKLIKDAVVENVVSQHI</sequence>
<keyword evidence="11" id="KW-0472">Membrane</keyword>
<evidence type="ECO:0000256" key="6">
    <source>
        <dbReference type="ARBA" id="ARBA00022824"/>
    </source>
</evidence>